<sequence length="455" mass="48883">MSARFLATSAIAISSVSIAAIMFIASNRSEMTVPAPTVFQVPKLPAEPQITSAPLLNVPSTELAPSPVSFRPVQPEPIQAEEPLPPVEPPSRTWTRELAVGDTLDSMLSDAGIDATDRAEIALALGAEYDLRRLRPGHSITVVATAADQLRSVELAVEDGVRIEVTLSETLSTRVVSPEPDTVILARKTEIETSISNALSSAKIPVRFAVDLAQMLSGTVDFRRDLTGGETLRLLWREKSIDGERVGQSELIFAALEVDDRLYEIAWPDDDNGRATIYVDGELLRVFAQPVEGARLSSVFGRRKHPVYGNVRMHTGVDFAAARGTPVHATAPGRVSYVGWRGGYGRVVEIAHGSDTVTRYTHLSATADGLAKGQRVEAGEMVGRVGSSGTATGPNLHYEVLVDGRPTDPLSDNRLAAAANNEVESEAARKRLRNARAQLEKQLGNPVAKKSESSS</sequence>
<dbReference type="GO" id="GO:0006508">
    <property type="term" value="P:proteolysis"/>
    <property type="evidence" value="ECO:0007669"/>
    <property type="project" value="UniProtKB-KW"/>
</dbReference>
<dbReference type="InterPro" id="IPR016047">
    <property type="entry name" value="M23ase_b-sheet_dom"/>
</dbReference>
<reference evidence="9" key="1">
    <citation type="submission" date="2019-12" db="EMBL/GenBank/DDBJ databases">
        <title>Ruegeria JWLKs population differentiation of coral mucus and skeleton niches.</title>
        <authorList>
            <person name="Luo D."/>
        </authorList>
    </citation>
    <scope>NUCLEOTIDE SEQUENCE</scope>
    <source>
        <strain evidence="9">HKCCD6181</strain>
    </source>
</reference>
<protein>
    <submittedName>
        <fullName evidence="9">Peptidoglycan DD-metalloendopeptidase family protein</fullName>
    </submittedName>
</protein>
<keyword evidence="7" id="KW-0175">Coiled coil</keyword>
<dbReference type="PANTHER" id="PTHR21666">
    <property type="entry name" value="PEPTIDASE-RELATED"/>
    <property type="match status" value="1"/>
</dbReference>
<evidence type="ECO:0000256" key="2">
    <source>
        <dbReference type="ARBA" id="ARBA00022670"/>
    </source>
</evidence>
<keyword evidence="5" id="KW-0862">Zinc</keyword>
<evidence type="ECO:0000256" key="7">
    <source>
        <dbReference type="SAM" id="Coils"/>
    </source>
</evidence>
<dbReference type="CDD" id="cd12797">
    <property type="entry name" value="M23_peptidase"/>
    <property type="match status" value="1"/>
</dbReference>
<accession>A0AA90YWA9</accession>
<dbReference type="RefSeq" id="WP_152460745.1">
    <property type="nucleotide sequence ID" value="NZ_WVRA01000010.1"/>
</dbReference>
<evidence type="ECO:0000313" key="10">
    <source>
        <dbReference type="Proteomes" id="UP000597886"/>
    </source>
</evidence>
<gene>
    <name evidence="9" type="ORF">GS634_19965</name>
</gene>
<dbReference type="EMBL" id="WVRA01000010">
    <property type="protein sequence ID" value="NOE20408.1"/>
    <property type="molecule type" value="Genomic_DNA"/>
</dbReference>
<keyword evidence="4" id="KW-0378">Hydrolase</keyword>
<dbReference type="Gene3D" id="2.70.70.10">
    <property type="entry name" value="Glucose Permease (Domain IIA)"/>
    <property type="match status" value="1"/>
</dbReference>
<evidence type="ECO:0000256" key="5">
    <source>
        <dbReference type="ARBA" id="ARBA00022833"/>
    </source>
</evidence>
<evidence type="ECO:0000313" key="9">
    <source>
        <dbReference type="EMBL" id="NOE20408.1"/>
    </source>
</evidence>
<dbReference type="SUPFAM" id="SSF51261">
    <property type="entry name" value="Duplicated hybrid motif"/>
    <property type="match status" value="1"/>
</dbReference>
<evidence type="ECO:0000256" key="3">
    <source>
        <dbReference type="ARBA" id="ARBA00022723"/>
    </source>
</evidence>
<dbReference type="Pfam" id="PF01551">
    <property type="entry name" value="Peptidase_M23"/>
    <property type="match status" value="1"/>
</dbReference>
<dbReference type="Proteomes" id="UP000597886">
    <property type="component" value="Unassembled WGS sequence"/>
</dbReference>
<evidence type="ECO:0000256" key="1">
    <source>
        <dbReference type="ARBA" id="ARBA00001947"/>
    </source>
</evidence>
<dbReference type="InterPro" id="IPR050570">
    <property type="entry name" value="Cell_wall_metabolism_enzyme"/>
</dbReference>
<evidence type="ECO:0000259" key="8">
    <source>
        <dbReference type="Pfam" id="PF01551"/>
    </source>
</evidence>
<dbReference type="AlphaFoldDB" id="A0AA90YWA9"/>
<keyword evidence="6" id="KW-0482">Metalloprotease</keyword>
<evidence type="ECO:0000256" key="4">
    <source>
        <dbReference type="ARBA" id="ARBA00022801"/>
    </source>
</evidence>
<dbReference type="GO" id="GO:0046872">
    <property type="term" value="F:metal ion binding"/>
    <property type="evidence" value="ECO:0007669"/>
    <property type="project" value="UniProtKB-KW"/>
</dbReference>
<keyword evidence="2" id="KW-0645">Protease</keyword>
<evidence type="ECO:0000256" key="6">
    <source>
        <dbReference type="ARBA" id="ARBA00023049"/>
    </source>
</evidence>
<dbReference type="Gene3D" id="3.10.450.350">
    <property type="match status" value="2"/>
</dbReference>
<comment type="caution">
    <text evidence="9">The sequence shown here is derived from an EMBL/GenBank/DDBJ whole genome shotgun (WGS) entry which is preliminary data.</text>
</comment>
<dbReference type="PANTHER" id="PTHR21666:SF288">
    <property type="entry name" value="CELL DIVISION PROTEIN YTFB"/>
    <property type="match status" value="1"/>
</dbReference>
<keyword evidence="3" id="KW-0479">Metal-binding</keyword>
<dbReference type="GO" id="GO:0004222">
    <property type="term" value="F:metalloendopeptidase activity"/>
    <property type="evidence" value="ECO:0007669"/>
    <property type="project" value="TreeGrafter"/>
</dbReference>
<proteinExistence type="predicted"/>
<dbReference type="InterPro" id="IPR011055">
    <property type="entry name" value="Dup_hybrid_motif"/>
</dbReference>
<feature type="coiled-coil region" evidence="7">
    <location>
        <begin position="418"/>
        <end position="445"/>
    </location>
</feature>
<comment type="cofactor">
    <cofactor evidence="1">
        <name>Zn(2+)</name>
        <dbReference type="ChEBI" id="CHEBI:29105"/>
    </cofactor>
</comment>
<organism evidence="9 10">
    <name type="scientific">Ruegeria atlantica</name>
    <dbReference type="NCBI Taxonomy" id="81569"/>
    <lineage>
        <taxon>Bacteria</taxon>
        <taxon>Pseudomonadati</taxon>
        <taxon>Pseudomonadota</taxon>
        <taxon>Alphaproteobacteria</taxon>
        <taxon>Rhodobacterales</taxon>
        <taxon>Roseobacteraceae</taxon>
        <taxon>Ruegeria</taxon>
    </lineage>
</organism>
<feature type="domain" description="M23ase beta-sheet core" evidence="8">
    <location>
        <begin position="312"/>
        <end position="409"/>
    </location>
</feature>
<name>A0AA90YWA9_9RHOB</name>